<feature type="transmembrane region" description="Helical" evidence="1">
    <location>
        <begin position="71"/>
        <end position="95"/>
    </location>
</feature>
<gene>
    <name evidence="2" type="ORF">CGGC5_1302</name>
</gene>
<dbReference type="STRING" id="1213859.L2FSM2"/>
<name>L2FSM2_COLFN</name>
<reference evidence="2" key="1">
    <citation type="submission" date="2012-08" db="EMBL/GenBank/DDBJ databases">
        <title>Genome analysis of Colletotrichum orbiculare and Colletotrichum fructicola.</title>
        <authorList>
            <person name="Gan P.H.P."/>
            <person name="Ikeda K."/>
            <person name="Irieda H."/>
            <person name="Narusaka M."/>
            <person name="O'Connell R.J."/>
            <person name="Narusaka Y."/>
            <person name="Takano Y."/>
            <person name="Kubo Y."/>
            <person name="Shirasu K."/>
        </authorList>
    </citation>
    <scope>NUCLEOTIDE SEQUENCE</scope>
    <source>
        <strain evidence="2">Nara gc5</strain>
    </source>
</reference>
<evidence type="ECO:0000256" key="1">
    <source>
        <dbReference type="SAM" id="Phobius"/>
    </source>
</evidence>
<proteinExistence type="predicted"/>
<keyword evidence="1" id="KW-0472">Membrane</keyword>
<organism evidence="2">
    <name type="scientific">Colletotrichum fructicola (strain Nara gc5)</name>
    <name type="common">Anthracnose fungus</name>
    <name type="synonym">Colletotrichum gloeosporioides (strain Nara gc5)</name>
    <dbReference type="NCBI Taxonomy" id="1213859"/>
    <lineage>
        <taxon>Eukaryota</taxon>
        <taxon>Fungi</taxon>
        <taxon>Dikarya</taxon>
        <taxon>Ascomycota</taxon>
        <taxon>Pezizomycotina</taxon>
        <taxon>Sordariomycetes</taxon>
        <taxon>Hypocreomycetidae</taxon>
        <taxon>Glomerellales</taxon>
        <taxon>Glomerellaceae</taxon>
        <taxon>Colletotrichum</taxon>
        <taxon>Colletotrichum gloeosporioides species complex</taxon>
    </lineage>
</organism>
<feature type="transmembrane region" description="Helical" evidence="1">
    <location>
        <begin position="238"/>
        <end position="257"/>
    </location>
</feature>
<evidence type="ECO:0000313" key="2">
    <source>
        <dbReference type="EMBL" id="ELA28728.1"/>
    </source>
</evidence>
<dbReference type="EMBL" id="KB020903">
    <property type="protein sequence ID" value="ELA28728.1"/>
    <property type="molecule type" value="Genomic_DNA"/>
</dbReference>
<protein>
    <submittedName>
        <fullName evidence="2">Uncharacterized protein</fullName>
    </submittedName>
</protein>
<feature type="transmembrane region" description="Helical" evidence="1">
    <location>
        <begin position="585"/>
        <end position="603"/>
    </location>
</feature>
<keyword evidence="1" id="KW-1133">Transmembrane helix</keyword>
<dbReference type="HOGENOM" id="CLU_024133_0_0_1"/>
<dbReference type="AlphaFoldDB" id="L2FSM2"/>
<keyword evidence="1" id="KW-0812">Transmembrane</keyword>
<accession>L2FSM2</accession>
<feature type="transmembrane region" description="Helical" evidence="1">
    <location>
        <begin position="481"/>
        <end position="503"/>
    </location>
</feature>
<sequence length="665" mass="75929">MDSDSKTSTGFSAVLSTKSFAPLLIDDSSSLGKKTARSKRRCADLGSKLWNKRAWKEAVIAAVQDLIDFNWVIAISWLFLLGWIAGLGVLMSVVIQQPQTITDSDNTACQPDGSFNIFMNEYDWWAASGFFQITMAWGTMTFANAKFVDVAWDVVKLLPPQLSLQASDSSQVFGRGGQALLAWISWSIFSDYVTTSMEVSPVTYETFWTVFLDGSPTFWSTWYLMRDFSRSHGLRSRFAMVFMVVVAIFILLFPTLGSAMSGYQANSGAFIRGADGEMLKFSDFDMIVYIIHDGDRVNLTKDYPVTFARSNYDTEQLLGNTLDGYYPNSWYSWSYYGSSNCEEDQEYSDEERNKQWQERYPLNCRCSLHGSISNYTKEHGFFGLKNNNSTFMNQTLSSPTLNISAFYLPERYRTIFGNNWTDPRTNTQPFSDRSKVTYTYNMGNETYDLNYIKSNGTCQPVTEIDKINASARETYQWGFSYIQLFIMLLLLILWTLGMSAMWVKSHMTMRMRSRFDKPKGFKGVLELAAAIRKELQESNPDDLTHDQLSEEIKKRLRGGTIELEKAGSPVMYGVWGGLWGWIKNWRWWTTTWCLLTAIGSLLITYKGGVFLWIMILSASIFFAMVIGRSSKSMAMLSLWGFVLGIIIWVAVMSALQQRGMFDMYY</sequence>
<feature type="transmembrane region" description="Helical" evidence="1">
    <location>
        <begin position="634"/>
        <end position="655"/>
    </location>
</feature>